<evidence type="ECO:0000313" key="5">
    <source>
        <dbReference type="EMBL" id="SAL95907.1"/>
    </source>
</evidence>
<dbReference type="OrthoDB" id="10258955at2759"/>
<dbReference type="Pfam" id="PF07969">
    <property type="entry name" value="Amidohydro_3"/>
    <property type="match status" value="1"/>
</dbReference>
<dbReference type="SUPFAM" id="SSF51338">
    <property type="entry name" value="Composite domain of metallo-dependent hydrolases"/>
    <property type="match status" value="2"/>
</dbReference>
<dbReference type="GO" id="GO:0006046">
    <property type="term" value="P:N-acetylglucosamine catabolic process"/>
    <property type="evidence" value="ECO:0007669"/>
    <property type="project" value="TreeGrafter"/>
</dbReference>
<evidence type="ECO:0000256" key="3">
    <source>
        <dbReference type="SAM" id="Phobius"/>
    </source>
</evidence>
<evidence type="ECO:0000256" key="1">
    <source>
        <dbReference type="ARBA" id="ARBA00022801"/>
    </source>
</evidence>
<dbReference type="Gene3D" id="3.20.20.140">
    <property type="entry name" value="Metal-dependent hydrolases"/>
    <property type="match status" value="2"/>
</dbReference>
<evidence type="ECO:0000259" key="4">
    <source>
        <dbReference type="Pfam" id="PF07969"/>
    </source>
</evidence>
<organism evidence="5">
    <name type="scientific">Absidia glauca</name>
    <name type="common">Pin mould</name>
    <dbReference type="NCBI Taxonomy" id="4829"/>
    <lineage>
        <taxon>Eukaryota</taxon>
        <taxon>Fungi</taxon>
        <taxon>Fungi incertae sedis</taxon>
        <taxon>Mucoromycota</taxon>
        <taxon>Mucoromycotina</taxon>
        <taxon>Mucoromycetes</taxon>
        <taxon>Mucorales</taxon>
        <taxon>Cunninghamellaceae</taxon>
        <taxon>Absidia</taxon>
    </lineage>
</organism>
<dbReference type="PANTHER" id="PTHR11113:SF14">
    <property type="entry name" value="N-ACETYLGLUCOSAMINE-6-PHOSPHATE DEACETYLASE"/>
    <property type="match status" value="1"/>
</dbReference>
<evidence type="ECO:0000313" key="6">
    <source>
        <dbReference type="Proteomes" id="UP000078561"/>
    </source>
</evidence>
<accession>A0A168L2A6</accession>
<sequence>MSRKQQYNTIPSPDEEGGQHEGASQRSASPLLGGSSDARSWFARTCGRVKRPVILLLGLLAIALLLTFGLTFLLPSNKHHAGWPIHPVKPGISLQAQQLGLQKCKAIKAPRVENKPSTDRSNPRGQGVAPILLTNANVWDGQGNIVNNVDILLADGLVQDIGKNLKAIPKDIKTIDVKGHVVSPGLVDMHSHLGVDSWPELEATQDTNEMTTPLTPFVKSIDAFNPSDNAIRIVASGGVTSALVLPGSGNLIGGEAFVFKLRPVNTTSNEDMLVQAHIDETKERRWRYEKHACGENPKETHALPFLSAGLGEGYLFRKAYTDARELLRAQDDWCDAAEHTNARLETRFPEDLDLEALVAILRGDVKLNAHCYETHDLEAFIRHSLEFNFTIAAFHHALDAYRVPDILKRVPNNITVATFADHWGYKKEAFQASPHAPRILLDAGIPVALKSDHPVLNSQHLVFEAAKAHHYGLTEQEAFQTVTSVPANTIGLGHRIGSLKVGYDADVVIWDRSPLELGAAPLQVFVDGVPLFDEKNIDPVVENVPTNKAKSTTVNTAAAAAAGKSSFVLTNIGRNFLSETHGNDDDSVLVVDNGKIVCSGQCTHALGDNVQEIDINGGYVVPGFVAVGSSLGLVEIPSEDSTGDGRASASTSRDARQIAETVDGIKLGTRHLEEAYKGGVLSSITAPISNNVVIGISAAFKTGADSLLSDGSLLSSAVALHLQIGDSAKSSSFPSVSSQISFVRQILLDNLKEDNYYGKAARGEIPTVVNVNNKDEIATLIRIKERIPTLRLVILGGAESHLVAQHLAKADIPVILLPALCTPSDFDSRHCLTGAPLTNGTAAHVLHRHGVKVGLGVSDDGLARNLAWDAGWLAATSPVNKKNADKDQPDYHGITEDEAIRFVSTNLQDIFYANNKDQLLSTFNNDFTVWTGSPFDMNSHLVFAHTQETGVQLVV</sequence>
<name>A0A168L2A6_ABSGL</name>
<feature type="domain" description="Amidohydrolase 3" evidence="4">
    <location>
        <begin position="438"/>
        <end position="531"/>
    </location>
</feature>
<protein>
    <recommendedName>
        <fullName evidence="4">Amidohydrolase 3 domain-containing protein</fullName>
    </recommendedName>
</protein>
<keyword evidence="6" id="KW-1185">Reference proteome</keyword>
<feature type="transmembrane region" description="Helical" evidence="3">
    <location>
        <begin position="53"/>
        <end position="74"/>
    </location>
</feature>
<dbReference type="Proteomes" id="UP000078561">
    <property type="component" value="Unassembled WGS sequence"/>
</dbReference>
<dbReference type="OMA" id="ATIWIGE"/>
<feature type="compositionally biased region" description="Polar residues" evidence="2">
    <location>
        <begin position="1"/>
        <end position="11"/>
    </location>
</feature>
<dbReference type="PANTHER" id="PTHR11113">
    <property type="entry name" value="N-ACETYLGLUCOSAMINE-6-PHOSPHATE DEACETYLASE"/>
    <property type="match status" value="1"/>
</dbReference>
<dbReference type="GO" id="GO:0008448">
    <property type="term" value="F:N-acetylglucosamine-6-phosphate deacetylase activity"/>
    <property type="evidence" value="ECO:0007669"/>
    <property type="project" value="TreeGrafter"/>
</dbReference>
<dbReference type="InParanoid" id="A0A168L2A6"/>
<dbReference type="InterPro" id="IPR013108">
    <property type="entry name" value="Amidohydro_3"/>
</dbReference>
<dbReference type="STRING" id="4829.A0A168L2A6"/>
<keyword evidence="3" id="KW-1133">Transmembrane helix</keyword>
<keyword evidence="1" id="KW-0378">Hydrolase</keyword>
<dbReference type="InterPro" id="IPR032466">
    <property type="entry name" value="Metal_Hydrolase"/>
</dbReference>
<gene>
    <name evidence="5" type="primary">ABSGL_01248.1 scaffold 1223</name>
</gene>
<dbReference type="EMBL" id="LT550481">
    <property type="protein sequence ID" value="SAL95907.1"/>
    <property type="molecule type" value="Genomic_DNA"/>
</dbReference>
<dbReference type="SUPFAM" id="SSF51556">
    <property type="entry name" value="Metallo-dependent hydrolases"/>
    <property type="match status" value="1"/>
</dbReference>
<feature type="region of interest" description="Disordered" evidence="2">
    <location>
        <begin position="1"/>
        <end position="32"/>
    </location>
</feature>
<evidence type="ECO:0000256" key="2">
    <source>
        <dbReference type="SAM" id="MobiDB-lite"/>
    </source>
</evidence>
<keyword evidence="3" id="KW-0472">Membrane</keyword>
<reference evidence="5" key="1">
    <citation type="submission" date="2016-04" db="EMBL/GenBank/DDBJ databases">
        <authorList>
            <person name="Evans L.H."/>
            <person name="Alamgir A."/>
            <person name="Owens N."/>
            <person name="Weber N.D."/>
            <person name="Virtaneva K."/>
            <person name="Barbian K."/>
            <person name="Babar A."/>
            <person name="Rosenke K."/>
        </authorList>
    </citation>
    <scope>NUCLEOTIDE SEQUENCE [LARGE SCALE GENOMIC DNA]</scope>
    <source>
        <strain evidence="5">CBS 101.48</strain>
    </source>
</reference>
<keyword evidence="3" id="KW-0812">Transmembrane</keyword>
<dbReference type="AlphaFoldDB" id="A0A168L2A6"/>
<dbReference type="InterPro" id="IPR011059">
    <property type="entry name" value="Metal-dep_hydrolase_composite"/>
</dbReference>
<proteinExistence type="predicted"/>